<dbReference type="AlphaFoldDB" id="B4LIZ7"/>
<dbReference type="SMART" id="SM00689">
    <property type="entry name" value="DM6"/>
    <property type="match status" value="1"/>
</dbReference>
<organism evidence="1 2">
    <name type="scientific">Drosophila virilis</name>
    <name type="common">Fruit fly</name>
    <dbReference type="NCBI Taxonomy" id="7244"/>
    <lineage>
        <taxon>Eukaryota</taxon>
        <taxon>Metazoa</taxon>
        <taxon>Ecdysozoa</taxon>
        <taxon>Arthropoda</taxon>
        <taxon>Hexapoda</taxon>
        <taxon>Insecta</taxon>
        <taxon>Pterygota</taxon>
        <taxon>Neoptera</taxon>
        <taxon>Endopterygota</taxon>
        <taxon>Diptera</taxon>
        <taxon>Brachycera</taxon>
        <taxon>Muscomorpha</taxon>
        <taxon>Ephydroidea</taxon>
        <taxon>Drosophilidae</taxon>
        <taxon>Drosophila</taxon>
    </lineage>
</organism>
<protein>
    <submittedName>
        <fullName evidence="1">Uncharacterized protein</fullName>
    </submittedName>
</protein>
<reference evidence="1 2" key="1">
    <citation type="journal article" date="2007" name="Nature">
        <title>Evolution of genes and genomes on the Drosophila phylogeny.</title>
        <authorList>
            <consortium name="Drosophila 12 Genomes Consortium"/>
            <person name="Clark A.G."/>
            <person name="Eisen M.B."/>
            <person name="Smith D.R."/>
            <person name="Bergman C.M."/>
            <person name="Oliver B."/>
            <person name="Markow T.A."/>
            <person name="Kaufman T.C."/>
            <person name="Kellis M."/>
            <person name="Gelbart W."/>
            <person name="Iyer V.N."/>
            <person name="Pollard D.A."/>
            <person name="Sackton T.B."/>
            <person name="Larracuente A.M."/>
            <person name="Singh N.D."/>
            <person name="Abad J.P."/>
            <person name="Abt D.N."/>
            <person name="Adryan B."/>
            <person name="Aguade M."/>
            <person name="Akashi H."/>
            <person name="Anderson W.W."/>
            <person name="Aquadro C.F."/>
            <person name="Ardell D.H."/>
            <person name="Arguello R."/>
            <person name="Artieri C.G."/>
            <person name="Barbash D.A."/>
            <person name="Barker D."/>
            <person name="Barsanti P."/>
            <person name="Batterham P."/>
            <person name="Batzoglou S."/>
            <person name="Begun D."/>
            <person name="Bhutkar A."/>
            <person name="Blanco E."/>
            <person name="Bosak S.A."/>
            <person name="Bradley R.K."/>
            <person name="Brand A.D."/>
            <person name="Brent M.R."/>
            <person name="Brooks A.N."/>
            <person name="Brown R.H."/>
            <person name="Butlin R.K."/>
            <person name="Caggese C."/>
            <person name="Calvi B.R."/>
            <person name="Bernardo de Carvalho A."/>
            <person name="Caspi A."/>
            <person name="Castrezana S."/>
            <person name="Celniker S.E."/>
            <person name="Chang J.L."/>
            <person name="Chapple C."/>
            <person name="Chatterji S."/>
            <person name="Chinwalla A."/>
            <person name="Civetta A."/>
            <person name="Clifton S.W."/>
            <person name="Comeron J.M."/>
            <person name="Costello J.C."/>
            <person name="Coyne J.A."/>
            <person name="Daub J."/>
            <person name="David R.G."/>
            <person name="Delcher A.L."/>
            <person name="Delehaunty K."/>
            <person name="Do C.B."/>
            <person name="Ebling H."/>
            <person name="Edwards K."/>
            <person name="Eickbush T."/>
            <person name="Evans J.D."/>
            <person name="Filipski A."/>
            <person name="Findeiss S."/>
            <person name="Freyhult E."/>
            <person name="Fulton L."/>
            <person name="Fulton R."/>
            <person name="Garcia A.C."/>
            <person name="Gardiner A."/>
            <person name="Garfield D.A."/>
            <person name="Garvin B.E."/>
            <person name="Gibson G."/>
            <person name="Gilbert D."/>
            <person name="Gnerre S."/>
            <person name="Godfrey J."/>
            <person name="Good R."/>
            <person name="Gotea V."/>
            <person name="Gravely B."/>
            <person name="Greenberg A.J."/>
            <person name="Griffiths-Jones S."/>
            <person name="Gross S."/>
            <person name="Guigo R."/>
            <person name="Gustafson E.A."/>
            <person name="Haerty W."/>
            <person name="Hahn M.W."/>
            <person name="Halligan D.L."/>
            <person name="Halpern A.L."/>
            <person name="Halter G.M."/>
            <person name="Han M.V."/>
            <person name="Heger A."/>
            <person name="Hillier L."/>
            <person name="Hinrichs A.S."/>
            <person name="Holmes I."/>
            <person name="Hoskins R.A."/>
            <person name="Hubisz M.J."/>
            <person name="Hultmark D."/>
            <person name="Huntley M.A."/>
            <person name="Jaffe D.B."/>
            <person name="Jagadeeshan S."/>
            <person name="Jeck W.R."/>
            <person name="Johnson J."/>
            <person name="Jones C.D."/>
            <person name="Jordan W.C."/>
            <person name="Karpen G.H."/>
            <person name="Kataoka E."/>
            <person name="Keightley P.D."/>
            <person name="Kheradpour P."/>
            <person name="Kirkness E.F."/>
            <person name="Koerich L.B."/>
            <person name="Kristiansen K."/>
            <person name="Kudrna D."/>
            <person name="Kulathinal R.J."/>
            <person name="Kumar S."/>
            <person name="Kwok R."/>
            <person name="Lander E."/>
            <person name="Langley C.H."/>
            <person name="Lapoint R."/>
            <person name="Lazzaro B.P."/>
            <person name="Lee S.J."/>
            <person name="Levesque L."/>
            <person name="Li R."/>
            <person name="Lin C.F."/>
            <person name="Lin M.F."/>
            <person name="Lindblad-Toh K."/>
            <person name="Llopart A."/>
            <person name="Long M."/>
            <person name="Low L."/>
            <person name="Lozovsky E."/>
            <person name="Lu J."/>
            <person name="Luo M."/>
            <person name="Machado C.A."/>
            <person name="Makalowski W."/>
            <person name="Marzo M."/>
            <person name="Matsuda M."/>
            <person name="Matzkin L."/>
            <person name="McAllister B."/>
            <person name="McBride C.S."/>
            <person name="McKernan B."/>
            <person name="McKernan K."/>
            <person name="Mendez-Lago M."/>
            <person name="Minx P."/>
            <person name="Mollenhauer M.U."/>
            <person name="Montooth K."/>
            <person name="Mount S.M."/>
            <person name="Mu X."/>
            <person name="Myers E."/>
            <person name="Negre B."/>
            <person name="Newfeld S."/>
            <person name="Nielsen R."/>
            <person name="Noor M.A."/>
            <person name="O'Grady P."/>
            <person name="Pachter L."/>
            <person name="Papaceit M."/>
            <person name="Parisi M.J."/>
            <person name="Parisi M."/>
            <person name="Parts L."/>
            <person name="Pedersen J.S."/>
            <person name="Pesole G."/>
            <person name="Phillippy A.M."/>
            <person name="Ponting C.P."/>
            <person name="Pop M."/>
            <person name="Porcelli D."/>
            <person name="Powell J.R."/>
            <person name="Prohaska S."/>
            <person name="Pruitt K."/>
            <person name="Puig M."/>
            <person name="Quesneville H."/>
            <person name="Ram K.R."/>
            <person name="Rand D."/>
            <person name="Rasmussen M.D."/>
            <person name="Reed L.K."/>
            <person name="Reenan R."/>
            <person name="Reily A."/>
            <person name="Remington K.A."/>
            <person name="Rieger T.T."/>
            <person name="Ritchie M.G."/>
            <person name="Robin C."/>
            <person name="Rogers Y.H."/>
            <person name="Rohde C."/>
            <person name="Rozas J."/>
            <person name="Rubenfield M.J."/>
            <person name="Ruiz A."/>
            <person name="Russo S."/>
            <person name="Salzberg S.L."/>
            <person name="Sanchez-Gracia A."/>
            <person name="Saranga D.J."/>
            <person name="Sato H."/>
            <person name="Schaeffer S.W."/>
            <person name="Schatz M.C."/>
            <person name="Schlenke T."/>
            <person name="Schwartz R."/>
            <person name="Segarra C."/>
            <person name="Singh R.S."/>
            <person name="Sirot L."/>
            <person name="Sirota M."/>
            <person name="Sisneros N.B."/>
            <person name="Smith C.D."/>
            <person name="Smith T.F."/>
            <person name="Spieth J."/>
            <person name="Stage D.E."/>
            <person name="Stark A."/>
            <person name="Stephan W."/>
            <person name="Strausberg R.L."/>
            <person name="Strempel S."/>
            <person name="Sturgill D."/>
            <person name="Sutton G."/>
            <person name="Sutton G.G."/>
            <person name="Tao W."/>
            <person name="Teichmann S."/>
            <person name="Tobari Y.N."/>
            <person name="Tomimura Y."/>
            <person name="Tsolas J.M."/>
            <person name="Valente V.L."/>
            <person name="Venter E."/>
            <person name="Venter J.C."/>
            <person name="Vicario S."/>
            <person name="Vieira F.G."/>
            <person name="Vilella A.J."/>
            <person name="Villasante A."/>
            <person name="Walenz B."/>
            <person name="Wang J."/>
            <person name="Wasserman M."/>
            <person name="Watts T."/>
            <person name="Wilson D."/>
            <person name="Wilson R.K."/>
            <person name="Wing R.A."/>
            <person name="Wolfner M.F."/>
            <person name="Wong A."/>
            <person name="Wong G.K."/>
            <person name="Wu C.I."/>
            <person name="Wu G."/>
            <person name="Yamamoto D."/>
            <person name="Yang H.P."/>
            <person name="Yang S.P."/>
            <person name="Yorke J.A."/>
            <person name="Yoshida K."/>
            <person name="Zdobnov E."/>
            <person name="Zhang P."/>
            <person name="Zhang Y."/>
            <person name="Zimin A.V."/>
            <person name="Baldwin J."/>
            <person name="Abdouelleil A."/>
            <person name="Abdulkadir J."/>
            <person name="Abebe A."/>
            <person name="Abera B."/>
            <person name="Abreu J."/>
            <person name="Acer S.C."/>
            <person name="Aftuck L."/>
            <person name="Alexander A."/>
            <person name="An P."/>
            <person name="Anderson E."/>
            <person name="Anderson S."/>
            <person name="Arachi H."/>
            <person name="Azer M."/>
            <person name="Bachantsang P."/>
            <person name="Barry A."/>
            <person name="Bayul T."/>
            <person name="Berlin A."/>
            <person name="Bessette D."/>
            <person name="Bloom T."/>
            <person name="Blye J."/>
            <person name="Boguslavskiy L."/>
            <person name="Bonnet C."/>
            <person name="Boukhgalter B."/>
            <person name="Bourzgui I."/>
            <person name="Brown A."/>
            <person name="Cahill P."/>
            <person name="Channer S."/>
            <person name="Cheshatsang Y."/>
            <person name="Chuda L."/>
            <person name="Citroen M."/>
            <person name="Collymore A."/>
            <person name="Cooke P."/>
            <person name="Costello M."/>
            <person name="D'Aco K."/>
            <person name="Daza R."/>
            <person name="De Haan G."/>
            <person name="DeGray S."/>
            <person name="DeMaso C."/>
            <person name="Dhargay N."/>
            <person name="Dooley K."/>
            <person name="Dooley E."/>
            <person name="Doricent M."/>
            <person name="Dorje P."/>
            <person name="Dorjee K."/>
            <person name="Dupes A."/>
            <person name="Elong R."/>
            <person name="Falk J."/>
            <person name="Farina A."/>
            <person name="Faro S."/>
            <person name="Ferguson D."/>
            <person name="Fisher S."/>
            <person name="Foley C.D."/>
            <person name="Franke A."/>
            <person name="Friedrich D."/>
            <person name="Gadbois L."/>
            <person name="Gearin G."/>
            <person name="Gearin C.R."/>
            <person name="Giannoukos G."/>
            <person name="Goode T."/>
            <person name="Graham J."/>
            <person name="Grandbois E."/>
            <person name="Grewal S."/>
            <person name="Gyaltsen K."/>
            <person name="Hafez N."/>
            <person name="Hagos B."/>
            <person name="Hall J."/>
            <person name="Henson C."/>
            <person name="Hollinger A."/>
            <person name="Honan T."/>
            <person name="Huard M.D."/>
            <person name="Hughes L."/>
            <person name="Hurhula B."/>
            <person name="Husby M.E."/>
            <person name="Kamat A."/>
            <person name="Kanga B."/>
            <person name="Kashin S."/>
            <person name="Khazanovich D."/>
            <person name="Kisner P."/>
            <person name="Lance K."/>
            <person name="Lara M."/>
            <person name="Lee W."/>
            <person name="Lennon N."/>
            <person name="Letendre F."/>
            <person name="LeVine R."/>
            <person name="Lipovsky A."/>
            <person name="Liu X."/>
            <person name="Liu J."/>
            <person name="Liu S."/>
            <person name="Lokyitsang T."/>
            <person name="Lokyitsang Y."/>
            <person name="Lubonja R."/>
            <person name="Lui A."/>
            <person name="MacDonald P."/>
            <person name="Magnisalis V."/>
            <person name="Maru K."/>
            <person name="Matthews C."/>
            <person name="McCusker W."/>
            <person name="McDonough S."/>
            <person name="Mehta T."/>
            <person name="Meldrim J."/>
            <person name="Meneus L."/>
            <person name="Mihai O."/>
            <person name="Mihalev A."/>
            <person name="Mihova T."/>
            <person name="Mittelman R."/>
            <person name="Mlenga V."/>
            <person name="Montmayeur A."/>
            <person name="Mulrain L."/>
            <person name="Navidi A."/>
            <person name="Naylor J."/>
            <person name="Negash T."/>
            <person name="Nguyen T."/>
            <person name="Nguyen N."/>
            <person name="Nicol R."/>
            <person name="Norbu C."/>
            <person name="Norbu N."/>
            <person name="Novod N."/>
            <person name="O'Neill B."/>
            <person name="Osman S."/>
            <person name="Markiewicz E."/>
            <person name="Oyono O.L."/>
            <person name="Patti C."/>
            <person name="Phunkhang P."/>
            <person name="Pierre F."/>
            <person name="Priest M."/>
            <person name="Raghuraman S."/>
            <person name="Rege F."/>
            <person name="Reyes R."/>
            <person name="Rise C."/>
            <person name="Rogov P."/>
            <person name="Ross K."/>
            <person name="Ryan E."/>
            <person name="Settipalli S."/>
            <person name="Shea T."/>
            <person name="Sherpa N."/>
            <person name="Shi L."/>
            <person name="Shih D."/>
            <person name="Sparrow T."/>
            <person name="Spaulding J."/>
            <person name="Stalker J."/>
            <person name="Stange-Thomann N."/>
            <person name="Stavropoulos S."/>
            <person name="Stone C."/>
            <person name="Strader C."/>
            <person name="Tesfaye S."/>
            <person name="Thomson T."/>
            <person name="Thoulutsang Y."/>
            <person name="Thoulutsang D."/>
            <person name="Topham K."/>
            <person name="Topping I."/>
            <person name="Tsamla T."/>
            <person name="Vassiliev H."/>
            <person name="Vo A."/>
            <person name="Wangchuk T."/>
            <person name="Wangdi T."/>
            <person name="Weiand M."/>
            <person name="Wilkinson J."/>
            <person name="Wilson A."/>
            <person name="Yadav S."/>
            <person name="Young G."/>
            <person name="Yu Q."/>
            <person name="Zembek L."/>
            <person name="Zhong D."/>
            <person name="Zimmer A."/>
            <person name="Zwirko Z."/>
            <person name="Jaffe D.B."/>
            <person name="Alvarez P."/>
            <person name="Brockman W."/>
            <person name="Butler J."/>
            <person name="Chin C."/>
            <person name="Gnerre S."/>
            <person name="Grabherr M."/>
            <person name="Kleber M."/>
            <person name="Mauceli E."/>
            <person name="MacCallum I."/>
        </authorList>
    </citation>
    <scope>NUCLEOTIDE SEQUENCE [LARGE SCALE GENOMIC DNA]</scope>
    <source>
        <strain evidence="2">Tucson 15010-1051.87</strain>
    </source>
</reference>
<accession>B4LIZ7</accession>
<dbReference type="PANTHER" id="PTHR20977:SF0">
    <property type="entry name" value="AT13385P-RELATED"/>
    <property type="match status" value="1"/>
</dbReference>
<evidence type="ECO:0000313" key="2">
    <source>
        <dbReference type="Proteomes" id="UP000008792"/>
    </source>
</evidence>
<sequence length="220" mass="25640">MGSFKCEKPIIKDKKTCVPVVKIQPEYYKQRKPCKPDTELRATPILGYPRCDIPYKPTCMGLCFNQPRLDTRLYKPSKSLHRPFQVNWVDCVPEKRAERCVAKMMPPEIKRRKIQRPYCPRFVIKKCPTMKPMPCKPFTPVPPTSDDRCIKFPLCECPKGRERTRCKINMKVQPTCKRPRTRYPSFSECEAAVNAAVNTECYSPPSICDMWRSFKSRHSG</sequence>
<dbReference type="PhylomeDB" id="B4LIZ7"/>
<keyword evidence="2" id="KW-1185">Reference proteome</keyword>
<dbReference type="Proteomes" id="UP000008792">
    <property type="component" value="Unassembled WGS sequence"/>
</dbReference>
<name>B4LIZ7_DROVI</name>
<gene>
    <name evidence="1" type="primary">Dvir\GJ21489</name>
    <name evidence="1" type="ORF">Dvir_GJ21489</name>
</gene>
<dbReference type="Pfam" id="PF07248">
    <property type="entry name" value="DUF1431"/>
    <property type="match status" value="1"/>
</dbReference>
<dbReference type="EMBL" id="CH940648">
    <property type="protein sequence ID" value="EDW60447.1"/>
    <property type="molecule type" value="Genomic_DNA"/>
</dbReference>
<dbReference type="eggNOG" id="ENOG502TFAM">
    <property type="taxonomic scope" value="Eukaryota"/>
</dbReference>
<dbReference type="KEGG" id="dvi:6626863"/>
<evidence type="ECO:0000313" key="1">
    <source>
        <dbReference type="EMBL" id="EDW60447.1"/>
    </source>
</evidence>
<dbReference type="OrthoDB" id="7840301at2759"/>
<dbReference type="PANTHER" id="PTHR20977">
    <property type="entry name" value="AT13385P-RELATED"/>
    <property type="match status" value="1"/>
</dbReference>
<dbReference type="HOGENOM" id="CLU_1410180_0_0_1"/>
<dbReference type="InParanoid" id="B4LIZ7"/>
<dbReference type="InterPro" id="IPR006611">
    <property type="entry name" value="DUF1431_DROsp"/>
</dbReference>
<dbReference type="OMA" id="WVECFFR"/>
<proteinExistence type="predicted"/>
<dbReference type="STRING" id="7244.B4LIZ7"/>